<accession>A0A9N9N974</accession>
<proteinExistence type="predicted"/>
<comment type="caution">
    <text evidence="2">The sequence shown here is derived from an EMBL/GenBank/DDBJ whole genome shotgun (WGS) entry which is preliminary data.</text>
</comment>
<dbReference type="Proteomes" id="UP000789570">
    <property type="component" value="Unassembled WGS sequence"/>
</dbReference>
<protein>
    <submittedName>
        <fullName evidence="2">6927_t:CDS:1</fullName>
    </submittedName>
</protein>
<name>A0A9N9N974_9GLOM</name>
<evidence type="ECO:0000256" key="1">
    <source>
        <dbReference type="SAM" id="Phobius"/>
    </source>
</evidence>
<feature type="transmembrane region" description="Helical" evidence="1">
    <location>
        <begin position="200"/>
        <end position="224"/>
    </location>
</feature>
<gene>
    <name evidence="2" type="ORF">FCALED_LOCUS14069</name>
</gene>
<feature type="transmembrane region" description="Helical" evidence="1">
    <location>
        <begin position="269"/>
        <end position="289"/>
    </location>
</feature>
<feature type="transmembrane region" description="Helical" evidence="1">
    <location>
        <begin position="70"/>
        <end position="92"/>
    </location>
</feature>
<dbReference type="AlphaFoldDB" id="A0A9N9N974"/>
<feature type="transmembrane region" description="Helical" evidence="1">
    <location>
        <begin position="7"/>
        <end position="28"/>
    </location>
</feature>
<dbReference type="EMBL" id="CAJVPQ010009276">
    <property type="protein sequence ID" value="CAG8714007.1"/>
    <property type="molecule type" value="Genomic_DNA"/>
</dbReference>
<organism evidence="2 3">
    <name type="scientific">Funneliformis caledonium</name>
    <dbReference type="NCBI Taxonomy" id="1117310"/>
    <lineage>
        <taxon>Eukaryota</taxon>
        <taxon>Fungi</taxon>
        <taxon>Fungi incertae sedis</taxon>
        <taxon>Mucoromycota</taxon>
        <taxon>Glomeromycotina</taxon>
        <taxon>Glomeromycetes</taxon>
        <taxon>Glomerales</taxon>
        <taxon>Glomeraceae</taxon>
        <taxon>Funneliformis</taxon>
    </lineage>
</organism>
<sequence>MGKVREIVRVVGIFLVPLQLAAAIYLAATIKNSSWPERGQEMSSITGLPIWFVAPCPHRSPGSERTTSEFASAIVTGVASFASIFIKIMGILNIKSILQNLFDLIPGKKEQSLLSSRYQRYHVIDDNSKEKRPSLKIPGVHQTLIHFNTIITAYVSTTFIALIAGLIFGVGKVWGFFGIFHNIMEVFIVAALCNRSNKRYIVSILIILVYSVVVTGALSQLPWYWDMMFFKFQGKFFFVLRLILDFILPVLFFIVAFESTSEFTRLENVGYLVFASLVHLIGNVVSVVGNDSESSYVFFVRVLYLFLA</sequence>
<dbReference type="OrthoDB" id="2327125at2759"/>
<keyword evidence="1" id="KW-0472">Membrane</keyword>
<keyword evidence="3" id="KW-1185">Reference proteome</keyword>
<feature type="transmembrane region" description="Helical" evidence="1">
    <location>
        <begin position="174"/>
        <end position="193"/>
    </location>
</feature>
<reference evidence="2" key="1">
    <citation type="submission" date="2021-06" db="EMBL/GenBank/DDBJ databases">
        <authorList>
            <person name="Kallberg Y."/>
            <person name="Tangrot J."/>
            <person name="Rosling A."/>
        </authorList>
    </citation>
    <scope>NUCLEOTIDE SEQUENCE</scope>
    <source>
        <strain evidence="2">UK204</strain>
    </source>
</reference>
<feature type="transmembrane region" description="Helical" evidence="1">
    <location>
        <begin position="236"/>
        <end position="257"/>
    </location>
</feature>
<keyword evidence="1" id="KW-1133">Transmembrane helix</keyword>
<keyword evidence="1" id="KW-0812">Transmembrane</keyword>
<feature type="transmembrane region" description="Helical" evidence="1">
    <location>
        <begin position="144"/>
        <end position="168"/>
    </location>
</feature>
<evidence type="ECO:0000313" key="3">
    <source>
        <dbReference type="Proteomes" id="UP000789570"/>
    </source>
</evidence>
<evidence type="ECO:0000313" key="2">
    <source>
        <dbReference type="EMBL" id="CAG8714007.1"/>
    </source>
</evidence>